<organism evidence="1 2">
    <name type="scientific">Pisolithus tinctorius Marx 270</name>
    <dbReference type="NCBI Taxonomy" id="870435"/>
    <lineage>
        <taxon>Eukaryota</taxon>
        <taxon>Fungi</taxon>
        <taxon>Dikarya</taxon>
        <taxon>Basidiomycota</taxon>
        <taxon>Agaricomycotina</taxon>
        <taxon>Agaricomycetes</taxon>
        <taxon>Agaricomycetidae</taxon>
        <taxon>Boletales</taxon>
        <taxon>Sclerodermatineae</taxon>
        <taxon>Pisolithaceae</taxon>
        <taxon>Pisolithus</taxon>
    </lineage>
</organism>
<dbReference type="STRING" id="870435.A0A0C3PLB9"/>
<keyword evidence="2" id="KW-1185">Reference proteome</keyword>
<sequence length="295" mass="33649">MTSPTTTREFPLFANTDLLQLIFEHCDMRDLITFATTSTTNAECVKWYLKHQLDIICTPFFQTTEHLKSILSACDAVVSGSAALHMVLPSNACNWHSSDLDIYVPLHNHTQLYNLLRKHDYIIVRNGRPYIENYSPSTIYTVTTFTNGKKKIDVIILRSASALSPIFQFHSTAVMNFFSADSLFCAYPSLTLHHRSMINTTSLHQRMFSPSSMQALLKYKLRGFRIISCEETNHPQFACRTKIRSLNDRGWLSLDFETVPHHGAAPIATFFRLGIVNAPIIHIIEDCSYVIYHPI</sequence>
<accession>A0A0C3PLB9</accession>
<name>A0A0C3PLB9_PISTI</name>
<dbReference type="Proteomes" id="UP000054217">
    <property type="component" value="Unassembled WGS sequence"/>
</dbReference>
<evidence type="ECO:0000313" key="2">
    <source>
        <dbReference type="Proteomes" id="UP000054217"/>
    </source>
</evidence>
<dbReference type="EMBL" id="KN831955">
    <property type="protein sequence ID" value="KIO09079.1"/>
    <property type="molecule type" value="Genomic_DNA"/>
</dbReference>
<dbReference type="HOGENOM" id="CLU_068912_2_0_1"/>
<dbReference type="InParanoid" id="A0A0C3PLB9"/>
<dbReference type="OrthoDB" id="3183574at2759"/>
<proteinExistence type="predicted"/>
<reference evidence="1 2" key="1">
    <citation type="submission" date="2014-04" db="EMBL/GenBank/DDBJ databases">
        <authorList>
            <consortium name="DOE Joint Genome Institute"/>
            <person name="Kuo A."/>
            <person name="Kohler A."/>
            <person name="Costa M.D."/>
            <person name="Nagy L.G."/>
            <person name="Floudas D."/>
            <person name="Copeland A."/>
            <person name="Barry K.W."/>
            <person name="Cichocki N."/>
            <person name="Veneault-Fourrey C."/>
            <person name="LaButti K."/>
            <person name="Lindquist E.A."/>
            <person name="Lipzen A."/>
            <person name="Lundell T."/>
            <person name="Morin E."/>
            <person name="Murat C."/>
            <person name="Sun H."/>
            <person name="Tunlid A."/>
            <person name="Henrissat B."/>
            <person name="Grigoriev I.V."/>
            <person name="Hibbett D.S."/>
            <person name="Martin F."/>
            <person name="Nordberg H.P."/>
            <person name="Cantor M.N."/>
            <person name="Hua S.X."/>
        </authorList>
    </citation>
    <scope>NUCLEOTIDE SEQUENCE [LARGE SCALE GENOMIC DNA]</scope>
    <source>
        <strain evidence="1 2">Marx 270</strain>
    </source>
</reference>
<protein>
    <submittedName>
        <fullName evidence="1">Uncharacterized protein</fullName>
    </submittedName>
</protein>
<dbReference type="AlphaFoldDB" id="A0A0C3PLB9"/>
<reference evidence="2" key="2">
    <citation type="submission" date="2015-01" db="EMBL/GenBank/DDBJ databases">
        <title>Evolutionary Origins and Diversification of the Mycorrhizal Mutualists.</title>
        <authorList>
            <consortium name="DOE Joint Genome Institute"/>
            <consortium name="Mycorrhizal Genomics Consortium"/>
            <person name="Kohler A."/>
            <person name="Kuo A."/>
            <person name="Nagy L.G."/>
            <person name="Floudas D."/>
            <person name="Copeland A."/>
            <person name="Barry K.W."/>
            <person name="Cichocki N."/>
            <person name="Veneault-Fourrey C."/>
            <person name="LaButti K."/>
            <person name="Lindquist E.A."/>
            <person name="Lipzen A."/>
            <person name="Lundell T."/>
            <person name="Morin E."/>
            <person name="Murat C."/>
            <person name="Riley R."/>
            <person name="Ohm R."/>
            <person name="Sun H."/>
            <person name="Tunlid A."/>
            <person name="Henrissat B."/>
            <person name="Grigoriev I.V."/>
            <person name="Hibbett D.S."/>
            <person name="Martin F."/>
        </authorList>
    </citation>
    <scope>NUCLEOTIDE SEQUENCE [LARGE SCALE GENOMIC DNA]</scope>
    <source>
        <strain evidence="2">Marx 270</strain>
    </source>
</reference>
<gene>
    <name evidence="1" type="ORF">M404DRAFT_22288</name>
</gene>
<evidence type="ECO:0000313" key="1">
    <source>
        <dbReference type="EMBL" id="KIO09079.1"/>
    </source>
</evidence>